<dbReference type="InterPro" id="IPR013783">
    <property type="entry name" value="Ig-like_fold"/>
</dbReference>
<proteinExistence type="predicted"/>
<feature type="domain" description="Fibronectin type-III" evidence="2">
    <location>
        <begin position="358"/>
        <end position="459"/>
    </location>
</feature>
<evidence type="ECO:0000313" key="4">
    <source>
        <dbReference type="Proteomes" id="UP001189429"/>
    </source>
</evidence>
<feature type="domain" description="Fibronectin type-III" evidence="2">
    <location>
        <begin position="250"/>
        <end position="357"/>
    </location>
</feature>
<gene>
    <name evidence="3" type="ORF">PCOR1329_LOCUS37802</name>
</gene>
<dbReference type="Proteomes" id="UP001189429">
    <property type="component" value="Unassembled WGS sequence"/>
</dbReference>
<dbReference type="PANTHER" id="PTHR13817">
    <property type="entry name" value="TITIN"/>
    <property type="match status" value="1"/>
</dbReference>
<accession>A0ABN9TCK2</accession>
<keyword evidence="1" id="KW-0677">Repeat</keyword>
<evidence type="ECO:0000313" key="3">
    <source>
        <dbReference type="EMBL" id="CAK0843459.1"/>
    </source>
</evidence>
<reference evidence="3" key="1">
    <citation type="submission" date="2023-10" db="EMBL/GenBank/DDBJ databases">
        <authorList>
            <person name="Chen Y."/>
            <person name="Shah S."/>
            <person name="Dougan E. K."/>
            <person name="Thang M."/>
            <person name="Chan C."/>
        </authorList>
    </citation>
    <scope>NUCLEOTIDE SEQUENCE [LARGE SCALE GENOMIC DNA]</scope>
</reference>
<dbReference type="SMART" id="SM00060">
    <property type="entry name" value="FN3"/>
    <property type="match status" value="5"/>
</dbReference>
<dbReference type="InterPro" id="IPR036116">
    <property type="entry name" value="FN3_sf"/>
</dbReference>
<evidence type="ECO:0000259" key="2">
    <source>
        <dbReference type="PROSITE" id="PS50853"/>
    </source>
</evidence>
<dbReference type="Pfam" id="PF00041">
    <property type="entry name" value="fn3"/>
    <property type="match status" value="4"/>
</dbReference>
<dbReference type="PROSITE" id="PS50853">
    <property type="entry name" value="FN3"/>
    <property type="match status" value="4"/>
</dbReference>
<dbReference type="PANTHER" id="PTHR13817:SF73">
    <property type="entry name" value="FIBRONECTIN TYPE-III DOMAIN-CONTAINING PROTEIN"/>
    <property type="match status" value="1"/>
</dbReference>
<name>A0ABN9TCK2_9DINO</name>
<feature type="domain" description="Fibronectin type-III" evidence="2">
    <location>
        <begin position="462"/>
        <end position="550"/>
    </location>
</feature>
<keyword evidence="4" id="KW-1185">Reference proteome</keyword>
<evidence type="ECO:0000256" key="1">
    <source>
        <dbReference type="ARBA" id="ARBA00022737"/>
    </source>
</evidence>
<dbReference type="Gene3D" id="2.60.40.10">
    <property type="entry name" value="Immunoglobulins"/>
    <property type="match status" value="6"/>
</dbReference>
<sequence length="657" mass="70228">MGDFDASVFQFEDSGLVAGQAYYYTIVATNGDDGDPVTISAQPAVVPDKPDPALLVAGGDGTLNFTFTPATGAAAGQSTIVRFTLYRNDGLGGVLRFSYDVDSDGASTESLGVGGLVEGRSYLFQTSYWNRVGQSELSDVVSIQCCDFSVPGSGPTNLRREGDQSDTKITVAWDSVTDIGSSTLIYYTVYADDGTTEVSKNTADADTLSEFFEGLDGGRPYRFAVAAVNAAGEGPRSDRLTLICSDVAGPPQSVRATASSTSSITLEWERPLSGGLGGLSGYKVYVDDGYGGDIDNLIWDGSTRSSTLYFTWAPTYTDGTTALLPGNAYSFIVQSVNPTGDGGQSSVFSTVAASKPLAPGRPEPDTAATTSASITLAWTAPDDGGSPILGYIVERTTDPFSGSWLQLTTRDSPHTDTTLTDTTDIAVDQRYTYRVSAFNLVDIGDTIYSPEAYIYAASAPVAPTLTFVTSTETTITVSWNAPTSDLPITGYQVYVDTLLQYDGTGIPTTQTFTLAGCSTGSLYYFKVVAVSLAGESAESTSLARTCARRPYPMAQPYLKSSTQVYIEIAWEPPSDNGGMPITGYKVQSANYDTYIFTSVQCLKEPGRRVLHCAIRRDPRLLGRQGLPVHRWQVQIPRAGHQRHRGRQLRGCVSLYRG</sequence>
<protein>
    <recommendedName>
        <fullName evidence="2">Fibronectin type-III domain-containing protein</fullName>
    </recommendedName>
</protein>
<dbReference type="InterPro" id="IPR003961">
    <property type="entry name" value="FN3_dom"/>
</dbReference>
<dbReference type="InterPro" id="IPR050964">
    <property type="entry name" value="Striated_Muscle_Regulatory"/>
</dbReference>
<feature type="domain" description="Fibronectin type-III" evidence="2">
    <location>
        <begin position="154"/>
        <end position="247"/>
    </location>
</feature>
<organism evidence="3 4">
    <name type="scientific">Prorocentrum cordatum</name>
    <dbReference type="NCBI Taxonomy" id="2364126"/>
    <lineage>
        <taxon>Eukaryota</taxon>
        <taxon>Sar</taxon>
        <taxon>Alveolata</taxon>
        <taxon>Dinophyceae</taxon>
        <taxon>Prorocentrales</taxon>
        <taxon>Prorocentraceae</taxon>
        <taxon>Prorocentrum</taxon>
    </lineage>
</organism>
<dbReference type="EMBL" id="CAUYUJ010014581">
    <property type="protein sequence ID" value="CAK0843459.1"/>
    <property type="molecule type" value="Genomic_DNA"/>
</dbReference>
<dbReference type="SUPFAM" id="SSF49265">
    <property type="entry name" value="Fibronectin type III"/>
    <property type="match status" value="3"/>
</dbReference>
<dbReference type="CDD" id="cd00063">
    <property type="entry name" value="FN3"/>
    <property type="match status" value="4"/>
</dbReference>
<comment type="caution">
    <text evidence="3">The sequence shown here is derived from an EMBL/GenBank/DDBJ whole genome shotgun (WGS) entry which is preliminary data.</text>
</comment>